<accession>A0A0R1SGB5</accession>
<dbReference type="Pfam" id="PF00534">
    <property type="entry name" value="Glycos_transf_1"/>
    <property type="match status" value="1"/>
</dbReference>
<dbReference type="GO" id="GO:0016757">
    <property type="term" value="F:glycosyltransferase activity"/>
    <property type="evidence" value="ECO:0007669"/>
    <property type="project" value="UniProtKB-KW"/>
</dbReference>
<dbReference type="Gene3D" id="3.40.50.2000">
    <property type="entry name" value="Glycogen Phosphorylase B"/>
    <property type="match status" value="3"/>
</dbReference>
<name>A0A0R1SGB5_9LACO</name>
<protein>
    <submittedName>
        <fullName evidence="4">Glycosyltransferase</fullName>
    </submittedName>
</protein>
<dbReference type="AlphaFoldDB" id="A0A0R1SGB5"/>
<keyword evidence="2 4" id="KW-0808">Transferase</keyword>
<gene>
    <name evidence="4" type="ORF">FC85_GL002398</name>
</gene>
<dbReference type="Proteomes" id="UP000052013">
    <property type="component" value="Unassembled WGS sequence"/>
</dbReference>
<dbReference type="PANTHER" id="PTHR12526:SF629">
    <property type="entry name" value="TEICHURONIC ACID BIOSYNTHESIS GLYCOSYLTRANSFERASE TUAH-RELATED"/>
    <property type="match status" value="1"/>
</dbReference>
<dbReference type="SUPFAM" id="SSF53756">
    <property type="entry name" value="UDP-Glycosyltransferase/glycogen phosphorylase"/>
    <property type="match status" value="1"/>
</dbReference>
<dbReference type="EMBL" id="AZEY01000023">
    <property type="protein sequence ID" value="KRL68582.1"/>
    <property type="molecule type" value="Genomic_DNA"/>
</dbReference>
<dbReference type="RefSeq" id="WP_057864021.1">
    <property type="nucleotide sequence ID" value="NZ_AZEY01000023.1"/>
</dbReference>
<organism evidence="4 5">
    <name type="scientific">Lentilactobacillus diolivorans DSM 14421</name>
    <dbReference type="NCBI Taxonomy" id="1423739"/>
    <lineage>
        <taxon>Bacteria</taxon>
        <taxon>Bacillati</taxon>
        <taxon>Bacillota</taxon>
        <taxon>Bacilli</taxon>
        <taxon>Lactobacillales</taxon>
        <taxon>Lactobacillaceae</taxon>
        <taxon>Lentilactobacillus</taxon>
    </lineage>
</organism>
<sequence length="510" mass="57845">MYYFLNQYIKALNSSVEHIEFKRQALFKHERVHSKIVTRDYDSMLHLNAANFGLNQNDVLNMYDYFQGTTDVKEKSSSVSDLNIPISYQMHYNSNVSEALQGGRLAETIHHTPTRVGEIASVEHYDAFSNIANRVIWDSRGFKSCTQFLDFDGDPLAEIFYHLDGTRALERYWEITEDGKGKVIFNIHLINYKGSDYYFNTEEDLFTFFLDEINEQNHEENTFIADRPGVADIPLIRMKSKAKKYVFFPILHAANPDDLIHSELEPSYQEVFNHLDKLDGLIVMTDNQARQLRIRLKRLKGKGRNIPISVIPGAAIDNKELKAEHLSPLNKQGNQVIYAGRLGVDKGVDNLIRAFALVVPQVPDAVLDIRGFGDGDFVNSLKDLINQLGMQNNIHISGYSNPIDPLYDQSKIFAGAAHQDAFPLAMVEALGHGLPLVAFDTNFGPAEIIDDKVNGFLVQPGDLYGFAQHIITLLTNDAMLQRMSENAYESAKNYSYPKVWKKWRSAVGVK</sequence>
<keyword evidence="1" id="KW-0328">Glycosyltransferase</keyword>
<dbReference type="PATRIC" id="fig|1423739.3.peg.2494"/>
<evidence type="ECO:0000313" key="5">
    <source>
        <dbReference type="Proteomes" id="UP000052013"/>
    </source>
</evidence>
<proteinExistence type="predicted"/>
<evidence type="ECO:0000256" key="1">
    <source>
        <dbReference type="ARBA" id="ARBA00022676"/>
    </source>
</evidence>
<dbReference type="STRING" id="1423739.FC85_GL002398"/>
<evidence type="ECO:0000313" key="4">
    <source>
        <dbReference type="EMBL" id="KRL68582.1"/>
    </source>
</evidence>
<dbReference type="InterPro" id="IPR001296">
    <property type="entry name" value="Glyco_trans_1"/>
</dbReference>
<evidence type="ECO:0000256" key="2">
    <source>
        <dbReference type="ARBA" id="ARBA00022679"/>
    </source>
</evidence>
<feature type="domain" description="Glycosyl transferase family 1" evidence="3">
    <location>
        <begin position="328"/>
        <end position="489"/>
    </location>
</feature>
<reference evidence="4 5" key="1">
    <citation type="journal article" date="2015" name="Genome Announc.">
        <title>Expanding the biotechnology potential of lactobacilli through comparative genomics of 213 strains and associated genera.</title>
        <authorList>
            <person name="Sun Z."/>
            <person name="Harris H.M."/>
            <person name="McCann A."/>
            <person name="Guo C."/>
            <person name="Argimon S."/>
            <person name="Zhang W."/>
            <person name="Yang X."/>
            <person name="Jeffery I.B."/>
            <person name="Cooney J.C."/>
            <person name="Kagawa T.F."/>
            <person name="Liu W."/>
            <person name="Song Y."/>
            <person name="Salvetti E."/>
            <person name="Wrobel A."/>
            <person name="Rasinkangas P."/>
            <person name="Parkhill J."/>
            <person name="Rea M.C."/>
            <person name="O'Sullivan O."/>
            <person name="Ritari J."/>
            <person name="Douillard F.P."/>
            <person name="Paul Ross R."/>
            <person name="Yang R."/>
            <person name="Briner A.E."/>
            <person name="Felis G.E."/>
            <person name="de Vos W.M."/>
            <person name="Barrangou R."/>
            <person name="Klaenhammer T.R."/>
            <person name="Caufield P.W."/>
            <person name="Cui Y."/>
            <person name="Zhang H."/>
            <person name="O'Toole P.W."/>
        </authorList>
    </citation>
    <scope>NUCLEOTIDE SEQUENCE [LARGE SCALE GENOMIC DNA]</scope>
    <source>
        <strain evidence="4 5">DSM 14421</strain>
    </source>
</reference>
<comment type="caution">
    <text evidence="4">The sequence shown here is derived from an EMBL/GenBank/DDBJ whole genome shotgun (WGS) entry which is preliminary data.</text>
</comment>
<dbReference type="PANTHER" id="PTHR12526">
    <property type="entry name" value="GLYCOSYLTRANSFERASE"/>
    <property type="match status" value="1"/>
</dbReference>
<evidence type="ECO:0000259" key="3">
    <source>
        <dbReference type="Pfam" id="PF00534"/>
    </source>
</evidence>